<evidence type="ECO:0000256" key="1">
    <source>
        <dbReference type="SAM" id="MobiDB-lite"/>
    </source>
</evidence>
<gene>
    <name evidence="2" type="ORF">SAMN05421541_102657</name>
</gene>
<dbReference type="OrthoDB" id="7671932at2"/>
<name>A0A1I2C208_9ACTN</name>
<keyword evidence="3" id="KW-1185">Reference proteome</keyword>
<feature type="region of interest" description="Disordered" evidence="1">
    <location>
        <begin position="21"/>
        <end position="56"/>
    </location>
</feature>
<accession>A0A1I2C208</accession>
<proteinExistence type="predicted"/>
<reference evidence="2 3" key="1">
    <citation type="submission" date="2016-10" db="EMBL/GenBank/DDBJ databases">
        <authorList>
            <person name="de Groot N.N."/>
        </authorList>
    </citation>
    <scope>NUCLEOTIDE SEQUENCE [LARGE SCALE GENOMIC DNA]</scope>
    <source>
        <strain evidence="2 3">DSM 43019</strain>
    </source>
</reference>
<dbReference type="Proteomes" id="UP000199645">
    <property type="component" value="Unassembled WGS sequence"/>
</dbReference>
<dbReference type="RefSeq" id="WP_093611059.1">
    <property type="nucleotide sequence ID" value="NZ_BOMT01000020.1"/>
</dbReference>
<organism evidence="2 3">
    <name type="scientific">Actinoplanes philippinensis</name>
    <dbReference type="NCBI Taxonomy" id="35752"/>
    <lineage>
        <taxon>Bacteria</taxon>
        <taxon>Bacillati</taxon>
        <taxon>Actinomycetota</taxon>
        <taxon>Actinomycetes</taxon>
        <taxon>Micromonosporales</taxon>
        <taxon>Micromonosporaceae</taxon>
        <taxon>Actinoplanes</taxon>
    </lineage>
</organism>
<evidence type="ECO:0000313" key="3">
    <source>
        <dbReference type="Proteomes" id="UP000199645"/>
    </source>
</evidence>
<protein>
    <submittedName>
        <fullName evidence="2">Uncharacterized protein</fullName>
    </submittedName>
</protein>
<sequence length="235" mass="26034">MATWVLVPCLGQLRTELNRIAPNRDKSSDGTIGDSAHQSRVSDHNDDEVGNVPIRDADSKHEVHALDLDTDLREPNLTMEMVVQHVVARCRSGAEKRLRYVIYNRRIWEASNGWKQRSYSGDSPHTEHAHFSASYVTSLEASTASWHLEDIPVALTEADKKWLAAQIDKAATSAAERVWKTKWNINFEPGTVPYVAEAGSILAHVPGEHARAEAALAEIDAKVDKLLPGEPSTQV</sequence>
<dbReference type="AlphaFoldDB" id="A0A1I2C208"/>
<dbReference type="STRING" id="35752.SAMN05421541_102657"/>
<evidence type="ECO:0000313" key="2">
    <source>
        <dbReference type="EMBL" id="SFE62275.1"/>
    </source>
</evidence>
<dbReference type="EMBL" id="FONV01000002">
    <property type="protein sequence ID" value="SFE62275.1"/>
    <property type="molecule type" value="Genomic_DNA"/>
</dbReference>